<gene>
    <name evidence="2" type="ORF">QC761_117168</name>
</gene>
<feature type="region of interest" description="Disordered" evidence="1">
    <location>
        <begin position="102"/>
        <end position="145"/>
    </location>
</feature>
<evidence type="ECO:0000313" key="3">
    <source>
        <dbReference type="Proteomes" id="UP001322138"/>
    </source>
</evidence>
<comment type="caution">
    <text evidence="2">The sequence shown here is derived from an EMBL/GenBank/DDBJ whole genome shotgun (WGS) entry which is preliminary data.</text>
</comment>
<reference evidence="2 3" key="1">
    <citation type="journal article" date="2023" name="bioRxiv">
        <title>High-quality genome assemblies of four members of thePodospora anserinaspecies complex.</title>
        <authorList>
            <person name="Ament-Velasquez S.L."/>
            <person name="Vogan A.A."/>
            <person name="Wallerman O."/>
            <person name="Hartmann F."/>
            <person name="Gautier V."/>
            <person name="Silar P."/>
            <person name="Giraud T."/>
            <person name="Johannesson H."/>
        </authorList>
    </citation>
    <scope>NUCLEOTIDE SEQUENCE [LARGE SCALE GENOMIC DNA]</scope>
    <source>
        <strain evidence="2 3">CBS 112042</strain>
    </source>
</reference>
<name>A0ABR0G0J1_9PEZI</name>
<dbReference type="GeneID" id="87894476"/>
<organism evidence="2 3">
    <name type="scientific">Podospora bellae-mahoneyi</name>
    <dbReference type="NCBI Taxonomy" id="2093777"/>
    <lineage>
        <taxon>Eukaryota</taxon>
        <taxon>Fungi</taxon>
        <taxon>Dikarya</taxon>
        <taxon>Ascomycota</taxon>
        <taxon>Pezizomycotina</taxon>
        <taxon>Sordariomycetes</taxon>
        <taxon>Sordariomycetidae</taxon>
        <taxon>Sordariales</taxon>
        <taxon>Podosporaceae</taxon>
        <taxon>Podospora</taxon>
    </lineage>
</organism>
<protein>
    <submittedName>
        <fullName evidence="2">Uncharacterized protein</fullName>
    </submittedName>
</protein>
<feature type="compositionally biased region" description="Polar residues" evidence="1">
    <location>
        <begin position="133"/>
        <end position="145"/>
    </location>
</feature>
<feature type="region of interest" description="Disordered" evidence="1">
    <location>
        <begin position="178"/>
        <end position="211"/>
    </location>
</feature>
<keyword evidence="3" id="KW-1185">Reference proteome</keyword>
<sequence length="229" mass="25792">MPGSGQKSERRSFEICTYPLFHLSGIGGSKPPQRVIMGKNEGIVETGIKPLYSDVIVVIIKERTEWEDRTSAKKKKKQKLSMLLTAYHSMFTYPLLTLSSPPTPFPKSTSPPIHPQSHDHPPTLAPRNPYATPLSSSHFPFPKSLQNQLPPSPLCGRLHTSHSHHPCHLDILKIAHSSRTHTRRGDDQPRQRSPKIDNDVSKRCNRYPSSATPIRDLLAHHFSHSERTS</sequence>
<dbReference type="Proteomes" id="UP001322138">
    <property type="component" value="Unassembled WGS sequence"/>
</dbReference>
<proteinExistence type="predicted"/>
<dbReference type="RefSeq" id="XP_062738213.1">
    <property type="nucleotide sequence ID" value="XM_062874994.1"/>
</dbReference>
<evidence type="ECO:0000256" key="1">
    <source>
        <dbReference type="SAM" id="MobiDB-lite"/>
    </source>
</evidence>
<evidence type="ECO:0000313" key="2">
    <source>
        <dbReference type="EMBL" id="KAK4649238.1"/>
    </source>
</evidence>
<accession>A0ABR0G0J1</accession>
<dbReference type="EMBL" id="JAFFGZ010000001">
    <property type="protein sequence ID" value="KAK4649238.1"/>
    <property type="molecule type" value="Genomic_DNA"/>
</dbReference>
<feature type="compositionally biased region" description="Low complexity" evidence="1">
    <location>
        <begin position="102"/>
        <end position="111"/>
    </location>
</feature>
<feature type="compositionally biased region" description="Basic and acidic residues" evidence="1">
    <location>
        <begin position="183"/>
        <end position="202"/>
    </location>
</feature>